<gene>
    <name evidence="7" type="ORF">BES34_018810</name>
</gene>
<dbReference type="PANTHER" id="PTHR36449:SF1">
    <property type="entry name" value="ACETYLTRANSFERASE"/>
    <property type="match status" value="1"/>
</dbReference>
<dbReference type="Gene3D" id="3.40.630.30">
    <property type="match status" value="1"/>
</dbReference>
<dbReference type="RefSeq" id="WP_010412904.1">
    <property type="nucleotide sequence ID" value="NZ_MCRM02000029.1"/>
</dbReference>
<dbReference type="InterPro" id="IPR000182">
    <property type="entry name" value="GNAT_dom"/>
</dbReference>
<dbReference type="SUPFAM" id="SSF55729">
    <property type="entry name" value="Acyl-CoA N-acyltransferases (Nat)"/>
    <property type="match status" value="1"/>
</dbReference>
<dbReference type="Proteomes" id="UP000094669">
    <property type="component" value="Unassembled WGS sequence"/>
</dbReference>
<keyword evidence="1" id="KW-0678">Repressor</keyword>
<reference evidence="7" key="1">
    <citation type="submission" date="2018-01" db="EMBL/GenBank/DDBJ databases">
        <title>Genomic characterization of Leptospira inadai serogroup Lyme isolated from captured rat in Brazil and comparative analysis with human reference strain.</title>
        <authorList>
            <person name="Moreno L.Z."/>
            <person name="Loureiro A.P."/>
            <person name="Miraglia F."/>
            <person name="Kremer F.S."/>
            <person name="Eslabao M.R."/>
            <person name="Dellagostin O.A."/>
            <person name="Lilenbaum W."/>
            <person name="Moreno A.M."/>
        </authorList>
    </citation>
    <scope>NUCLEOTIDE SEQUENCE [LARGE SCALE GENOMIC DNA]</scope>
    <source>
        <strain evidence="7">M34/99</strain>
    </source>
</reference>
<evidence type="ECO:0000256" key="5">
    <source>
        <dbReference type="ARBA" id="ARBA00049880"/>
    </source>
</evidence>
<evidence type="ECO:0000256" key="3">
    <source>
        <dbReference type="ARBA" id="ARBA00022679"/>
    </source>
</evidence>
<evidence type="ECO:0000259" key="6">
    <source>
        <dbReference type="PROSITE" id="PS51186"/>
    </source>
</evidence>
<organism evidence="7 8">
    <name type="scientific">Leptospira inadai serovar Lyme</name>
    <dbReference type="NCBI Taxonomy" id="293084"/>
    <lineage>
        <taxon>Bacteria</taxon>
        <taxon>Pseudomonadati</taxon>
        <taxon>Spirochaetota</taxon>
        <taxon>Spirochaetia</taxon>
        <taxon>Leptospirales</taxon>
        <taxon>Leptospiraceae</taxon>
        <taxon>Leptospira</taxon>
    </lineage>
</organism>
<keyword evidence="2" id="KW-1277">Toxin-antitoxin system</keyword>
<evidence type="ECO:0000256" key="4">
    <source>
        <dbReference type="ARBA" id="ARBA00023315"/>
    </source>
</evidence>
<comment type="caution">
    <text evidence="7">The sequence shown here is derived from an EMBL/GenBank/DDBJ whole genome shotgun (WGS) entry which is preliminary data.</text>
</comment>
<dbReference type="PANTHER" id="PTHR36449">
    <property type="entry name" value="ACETYLTRANSFERASE-RELATED"/>
    <property type="match status" value="1"/>
</dbReference>
<protein>
    <submittedName>
        <fullName evidence="7">N-acetyltransferase</fullName>
    </submittedName>
</protein>
<dbReference type="EMBL" id="MCRM02000029">
    <property type="protein sequence ID" value="PNV72616.1"/>
    <property type="molecule type" value="Genomic_DNA"/>
</dbReference>
<evidence type="ECO:0000256" key="2">
    <source>
        <dbReference type="ARBA" id="ARBA00022649"/>
    </source>
</evidence>
<dbReference type="PROSITE" id="PS51186">
    <property type="entry name" value="GNAT"/>
    <property type="match status" value="1"/>
</dbReference>
<evidence type="ECO:0000313" key="8">
    <source>
        <dbReference type="Proteomes" id="UP000094669"/>
    </source>
</evidence>
<keyword evidence="3" id="KW-0808">Transferase</keyword>
<evidence type="ECO:0000313" key="7">
    <source>
        <dbReference type="EMBL" id="PNV72616.1"/>
    </source>
</evidence>
<name>A0ABX4YDV1_9LEPT</name>
<feature type="domain" description="N-acetyltransferase" evidence="6">
    <location>
        <begin position="9"/>
        <end position="167"/>
    </location>
</feature>
<comment type="catalytic activity">
    <reaction evidence="5">
        <text>glycyl-tRNA(Gly) + acetyl-CoA = N-acetylglycyl-tRNA(Gly) + CoA + H(+)</text>
        <dbReference type="Rhea" id="RHEA:81867"/>
        <dbReference type="Rhea" id="RHEA-COMP:9683"/>
        <dbReference type="Rhea" id="RHEA-COMP:19766"/>
        <dbReference type="ChEBI" id="CHEBI:15378"/>
        <dbReference type="ChEBI" id="CHEBI:57287"/>
        <dbReference type="ChEBI" id="CHEBI:57288"/>
        <dbReference type="ChEBI" id="CHEBI:78522"/>
        <dbReference type="ChEBI" id="CHEBI:232036"/>
    </reaction>
</comment>
<accession>A0ABX4YDV1</accession>
<keyword evidence="8" id="KW-1185">Reference proteome</keyword>
<sequence>MELPSYKDYFLKPISETNLELFQCDSELESYFKLDAQDSESELISKNYFLHCNGIEEPLVGFCLSNSAINTVLEFRQIIPHNTQYKAYPAVLIGRFATHSKYQGNGFGKIVLGLLKSWFITNNKTGCRFLIVDARKEAVNFYKNSGFEDYPEQPPDSNNILMYFDLKDFQLEVRKRIPEN</sequence>
<dbReference type="Pfam" id="PF00583">
    <property type="entry name" value="Acetyltransf_1"/>
    <property type="match status" value="1"/>
</dbReference>
<dbReference type="InterPro" id="IPR016181">
    <property type="entry name" value="Acyl_CoA_acyltransferase"/>
</dbReference>
<keyword evidence="4" id="KW-0012">Acyltransferase</keyword>
<evidence type="ECO:0000256" key="1">
    <source>
        <dbReference type="ARBA" id="ARBA00022491"/>
    </source>
</evidence>
<proteinExistence type="predicted"/>